<sequence length="309" mass="37560">MYNNFYRKSKGFGQVSRKPRKERIKKIISTNNIDMITKNPQIIRKNNKIKTKKLTKEKRIIQRNEDLHNFKIPFINYNFKVDEKYHNNVINFLHIQKTGGRSLTHYIKNKRLLVNCYHYINNVNKRLTNLFFIIRDPITRFQSGFTHMYFIFYNLKNHWSNDYGERRKYEYYFDYFPTPNILAESLSSNNLQLKNIAINAFNDINCINNGYDKWFEKINVKDIQFVLRFENLQHDIDNVFCKKLNITSFHLYNYDTVGKKEWNTNNKQMRYLSETAIINLKNHYKNDYNFIDKLINNELLDKSYKSQLI</sequence>
<reference evidence="1" key="1">
    <citation type="journal article" date="2020" name="Nature">
        <title>Giant virus diversity and host interactions through global metagenomics.</title>
        <authorList>
            <person name="Schulz F."/>
            <person name="Roux S."/>
            <person name="Paez-Espino D."/>
            <person name="Jungbluth S."/>
            <person name="Walsh D.A."/>
            <person name="Denef V.J."/>
            <person name="McMahon K.D."/>
            <person name="Konstantinidis K.T."/>
            <person name="Eloe-Fadrosh E.A."/>
            <person name="Kyrpides N.C."/>
            <person name="Woyke T."/>
        </authorList>
    </citation>
    <scope>NUCLEOTIDE SEQUENCE</scope>
    <source>
        <strain evidence="1">GVMAG-M-3300021425-14</strain>
    </source>
</reference>
<accession>A0A6C0CR12</accession>
<dbReference type="EMBL" id="MN739460">
    <property type="protein sequence ID" value="QHT05905.1"/>
    <property type="molecule type" value="Genomic_DNA"/>
</dbReference>
<proteinExistence type="predicted"/>
<evidence type="ECO:0000313" key="1">
    <source>
        <dbReference type="EMBL" id="QHT05905.1"/>
    </source>
</evidence>
<organism evidence="1">
    <name type="scientific">viral metagenome</name>
    <dbReference type="NCBI Taxonomy" id="1070528"/>
    <lineage>
        <taxon>unclassified sequences</taxon>
        <taxon>metagenomes</taxon>
        <taxon>organismal metagenomes</taxon>
    </lineage>
</organism>
<name>A0A6C0CR12_9ZZZZ</name>
<protein>
    <recommendedName>
        <fullName evidence="2">Sulfotransferase domain-containing protein</fullName>
    </recommendedName>
</protein>
<evidence type="ECO:0008006" key="2">
    <source>
        <dbReference type="Google" id="ProtNLM"/>
    </source>
</evidence>
<dbReference type="AlphaFoldDB" id="A0A6C0CR12"/>